<dbReference type="Gene3D" id="3.30.9.10">
    <property type="entry name" value="D-Amino Acid Oxidase, subunit A, domain 2"/>
    <property type="match status" value="1"/>
</dbReference>
<comment type="caution">
    <text evidence="6">The sequence shown here is derived from an EMBL/GenBank/DDBJ whole genome shotgun (WGS) entry which is preliminary data.</text>
</comment>
<dbReference type="PANTHER" id="PTHR10961">
    <property type="entry name" value="PEROXISOMAL SARCOSINE OXIDASE"/>
    <property type="match status" value="1"/>
</dbReference>
<proteinExistence type="predicted"/>
<keyword evidence="4" id="KW-0560">Oxidoreductase</keyword>
<keyword evidence="3" id="KW-0274">FAD</keyword>
<evidence type="ECO:0000313" key="7">
    <source>
        <dbReference type="Proteomes" id="UP000019141"/>
    </source>
</evidence>
<dbReference type="GO" id="GO:0050660">
    <property type="term" value="F:flavin adenine dinucleotide binding"/>
    <property type="evidence" value="ECO:0007669"/>
    <property type="project" value="InterPro"/>
</dbReference>
<gene>
    <name evidence="6" type="ORF">ETSY1_45590</name>
</gene>
<dbReference type="EMBL" id="AZHW01001727">
    <property type="protein sequence ID" value="ETW92029.1"/>
    <property type="molecule type" value="Genomic_DNA"/>
</dbReference>
<sequence length="205" mass="22929">MADLAQPGIDLWNALEAEYMGAEQREEKRLLSRNGLLFYGAWSDEETIEGSLGGAAEVMEQRGITFERLDSHGLAARFPVFQDMPAQFEGLFEAGSGFVYADRACRAFRECAEQHGAVFRTGARVSRVQASAESVSILTEGGETLTGRRAILCPGAWANDLLEPSFGIRLNVELWHMVWAHYRVDPAWEKDYPQWFCFSSLPEGQ</sequence>
<evidence type="ECO:0000259" key="5">
    <source>
        <dbReference type="Pfam" id="PF01266"/>
    </source>
</evidence>
<dbReference type="SUPFAM" id="SSF51905">
    <property type="entry name" value="FAD/NAD(P)-binding domain"/>
    <property type="match status" value="1"/>
</dbReference>
<keyword evidence="2" id="KW-0285">Flavoprotein</keyword>
<accession>W4L296</accession>
<dbReference type="InterPro" id="IPR036188">
    <property type="entry name" value="FAD/NAD-bd_sf"/>
</dbReference>
<feature type="domain" description="FAD dependent oxidoreductase" evidence="5">
    <location>
        <begin position="1"/>
        <end position="189"/>
    </location>
</feature>
<dbReference type="Gene3D" id="3.50.50.60">
    <property type="entry name" value="FAD/NAD(P)-binding domain"/>
    <property type="match status" value="1"/>
</dbReference>
<evidence type="ECO:0000256" key="1">
    <source>
        <dbReference type="ARBA" id="ARBA00001974"/>
    </source>
</evidence>
<name>W4L296_ENTF1</name>
<dbReference type="GO" id="GO:0008115">
    <property type="term" value="F:sarcosine oxidase activity"/>
    <property type="evidence" value="ECO:0007669"/>
    <property type="project" value="TreeGrafter"/>
</dbReference>
<dbReference type="Proteomes" id="UP000019141">
    <property type="component" value="Unassembled WGS sequence"/>
</dbReference>
<organism evidence="6 7">
    <name type="scientific">Entotheonella factor</name>
    <dbReference type="NCBI Taxonomy" id="1429438"/>
    <lineage>
        <taxon>Bacteria</taxon>
        <taxon>Pseudomonadati</taxon>
        <taxon>Nitrospinota/Tectimicrobiota group</taxon>
        <taxon>Candidatus Tectimicrobiota</taxon>
        <taxon>Candidatus Entotheonellia</taxon>
        <taxon>Candidatus Entotheonellales</taxon>
        <taxon>Candidatus Entotheonellaceae</taxon>
        <taxon>Candidatus Entotheonella</taxon>
    </lineage>
</organism>
<evidence type="ECO:0000313" key="6">
    <source>
        <dbReference type="EMBL" id="ETW92029.1"/>
    </source>
</evidence>
<dbReference type="AlphaFoldDB" id="W4L296"/>
<evidence type="ECO:0000256" key="2">
    <source>
        <dbReference type="ARBA" id="ARBA00022630"/>
    </source>
</evidence>
<keyword evidence="7" id="KW-1185">Reference proteome</keyword>
<evidence type="ECO:0000256" key="3">
    <source>
        <dbReference type="ARBA" id="ARBA00022827"/>
    </source>
</evidence>
<dbReference type="PANTHER" id="PTHR10961:SF7">
    <property type="entry name" value="FAD DEPENDENT OXIDOREDUCTASE DOMAIN-CONTAINING PROTEIN"/>
    <property type="match status" value="1"/>
</dbReference>
<dbReference type="Pfam" id="PF01266">
    <property type="entry name" value="DAO"/>
    <property type="match status" value="1"/>
</dbReference>
<comment type="cofactor">
    <cofactor evidence="1">
        <name>FAD</name>
        <dbReference type="ChEBI" id="CHEBI:57692"/>
    </cofactor>
</comment>
<dbReference type="HOGENOM" id="CLU_1339966_0_0_7"/>
<evidence type="ECO:0000256" key="4">
    <source>
        <dbReference type="ARBA" id="ARBA00023002"/>
    </source>
</evidence>
<protein>
    <recommendedName>
        <fullName evidence="5">FAD dependent oxidoreductase domain-containing protein</fullName>
    </recommendedName>
</protein>
<dbReference type="InterPro" id="IPR045170">
    <property type="entry name" value="MTOX"/>
</dbReference>
<dbReference type="InterPro" id="IPR006076">
    <property type="entry name" value="FAD-dep_OxRdtase"/>
</dbReference>
<reference evidence="6 7" key="1">
    <citation type="journal article" date="2014" name="Nature">
        <title>An environmental bacterial taxon with a large and distinct metabolic repertoire.</title>
        <authorList>
            <person name="Wilson M.C."/>
            <person name="Mori T."/>
            <person name="Ruckert C."/>
            <person name="Uria A.R."/>
            <person name="Helf M.J."/>
            <person name="Takada K."/>
            <person name="Gernert C."/>
            <person name="Steffens U.A."/>
            <person name="Heycke N."/>
            <person name="Schmitt S."/>
            <person name="Rinke C."/>
            <person name="Helfrich E.J."/>
            <person name="Brachmann A.O."/>
            <person name="Gurgui C."/>
            <person name="Wakimoto T."/>
            <person name="Kracht M."/>
            <person name="Crusemann M."/>
            <person name="Hentschel U."/>
            <person name="Abe I."/>
            <person name="Matsunaga S."/>
            <person name="Kalinowski J."/>
            <person name="Takeyama H."/>
            <person name="Piel J."/>
        </authorList>
    </citation>
    <scope>NUCLEOTIDE SEQUENCE [LARGE SCALE GENOMIC DNA]</scope>
    <source>
        <strain evidence="7">TSY1</strain>
    </source>
</reference>
<feature type="non-terminal residue" evidence="6">
    <location>
        <position position="205"/>
    </location>
</feature>